<dbReference type="Proteomes" id="UP000619457">
    <property type="component" value="Unassembled WGS sequence"/>
</dbReference>
<evidence type="ECO:0000256" key="4">
    <source>
        <dbReference type="ARBA" id="ARBA00023029"/>
    </source>
</evidence>
<dbReference type="EC" id="5.6.2.1" evidence="3"/>
<keyword evidence="10" id="KW-1185">Reference proteome</keyword>
<keyword evidence="4" id="KW-0799">Topoisomerase</keyword>
<comment type="caution">
    <text evidence="9">The sequence shown here is derived from an EMBL/GenBank/DDBJ whole genome shotgun (WGS) entry which is preliminary data.</text>
</comment>
<dbReference type="Gene3D" id="3.90.15.10">
    <property type="entry name" value="Topoisomerase I, Chain A, domain 3"/>
    <property type="match status" value="1"/>
</dbReference>
<dbReference type="InterPro" id="IPR001631">
    <property type="entry name" value="TopoI"/>
</dbReference>
<organism evidence="9 10">
    <name type="scientific">Echinicola pacifica</name>
    <dbReference type="NCBI Taxonomy" id="346377"/>
    <lineage>
        <taxon>Bacteria</taxon>
        <taxon>Pseudomonadati</taxon>
        <taxon>Bacteroidota</taxon>
        <taxon>Cytophagia</taxon>
        <taxon>Cytophagales</taxon>
        <taxon>Cyclobacteriaceae</taxon>
        <taxon>Echinicola</taxon>
    </lineage>
</organism>
<dbReference type="Pfam" id="PF01028">
    <property type="entry name" value="Topoisom_I"/>
    <property type="match status" value="1"/>
</dbReference>
<comment type="similarity">
    <text evidence="2">Belongs to the type IB topoisomerase family.</text>
</comment>
<evidence type="ECO:0000256" key="3">
    <source>
        <dbReference type="ARBA" id="ARBA00012891"/>
    </source>
</evidence>
<gene>
    <name evidence="9" type="ORF">GCM10007049_08250</name>
</gene>
<evidence type="ECO:0000259" key="8">
    <source>
        <dbReference type="Pfam" id="PF21338"/>
    </source>
</evidence>
<evidence type="ECO:0000313" key="10">
    <source>
        <dbReference type="Proteomes" id="UP000619457"/>
    </source>
</evidence>
<sequence>MNPSNNCPHGIIYLMDDCAGFTRRKCGKGFIYIDCEGQKIKDPEILQRIKELVIPPMWENVWICQKPNGHLQVTGFDLKSRKQYIYHPKWVAHRQLNKYSQLLEFGKKLPLIRKKIEEDIQRRGWPKEKILAMIVMMLDEYYIRIGNKQYEQENQTYGLTTLRRKHIVEKDGKLYLQYKAKSGKERRVKVESKRLIRMIKKISELPGYEIFKYIEKDKTKHRLDSHDVNEYLCEISGHYFTAKDFRTWGGTMLAIENFPHASALVEGNPRKKLEPTLVKLVAKTLGNTLAVCREYYIHPKVMQVLLDDKLDSYADKPLKNIKYVSQLSKSEKLLMKIISE</sequence>
<dbReference type="EMBL" id="BMWX01000002">
    <property type="protein sequence ID" value="GGZ18435.1"/>
    <property type="molecule type" value="Genomic_DNA"/>
</dbReference>
<evidence type="ECO:0000259" key="7">
    <source>
        <dbReference type="Pfam" id="PF01028"/>
    </source>
</evidence>
<dbReference type="Gene3D" id="1.10.132.120">
    <property type="match status" value="1"/>
</dbReference>
<protein>
    <recommendedName>
        <fullName evidence="3">DNA topoisomerase</fullName>
        <ecNumber evidence="3">5.6.2.1</ecNumber>
    </recommendedName>
</protein>
<reference evidence="9" key="1">
    <citation type="journal article" date="2014" name="Int. J. Syst. Evol. Microbiol.">
        <title>Complete genome sequence of Corynebacterium casei LMG S-19264T (=DSM 44701T), isolated from a smear-ripened cheese.</title>
        <authorList>
            <consortium name="US DOE Joint Genome Institute (JGI-PGF)"/>
            <person name="Walter F."/>
            <person name="Albersmeier A."/>
            <person name="Kalinowski J."/>
            <person name="Ruckert C."/>
        </authorList>
    </citation>
    <scope>NUCLEOTIDE SEQUENCE</scope>
    <source>
        <strain evidence="9">KCTC 12368</strain>
    </source>
</reference>
<keyword evidence="5" id="KW-0238">DNA-binding</keyword>
<dbReference type="Pfam" id="PF21338">
    <property type="entry name" value="Top1B_N_bact"/>
    <property type="match status" value="1"/>
</dbReference>
<dbReference type="AlphaFoldDB" id="A0A918ULF2"/>
<dbReference type="InterPro" id="IPR011010">
    <property type="entry name" value="DNA_brk_join_enz"/>
</dbReference>
<accession>A0A918ULF2</accession>
<dbReference type="PROSITE" id="PS52038">
    <property type="entry name" value="TOPO_IB_2"/>
    <property type="match status" value="1"/>
</dbReference>
<feature type="domain" description="DNA topoisomerase I catalytic core eukaryotic-type" evidence="7">
    <location>
        <begin position="93"/>
        <end position="305"/>
    </location>
</feature>
<dbReference type="SUPFAM" id="SSF56349">
    <property type="entry name" value="DNA breaking-rejoining enzymes"/>
    <property type="match status" value="1"/>
</dbReference>
<dbReference type="GO" id="GO:0003677">
    <property type="term" value="F:DNA binding"/>
    <property type="evidence" value="ECO:0007669"/>
    <property type="project" value="UniProtKB-KW"/>
</dbReference>
<dbReference type="Gene3D" id="3.30.66.10">
    <property type="entry name" value="DNA topoisomerase I domain"/>
    <property type="match status" value="1"/>
</dbReference>
<dbReference type="SUPFAM" id="SSF55869">
    <property type="entry name" value="DNA topoisomerase I domain"/>
    <property type="match status" value="1"/>
</dbReference>
<dbReference type="GO" id="GO:0006265">
    <property type="term" value="P:DNA topological change"/>
    <property type="evidence" value="ECO:0007669"/>
    <property type="project" value="InterPro"/>
</dbReference>
<comment type="catalytic activity">
    <reaction evidence="1">
        <text>ATP-independent breakage of single-stranded DNA, followed by passage and rejoining.</text>
        <dbReference type="EC" id="5.6.2.1"/>
    </reaction>
</comment>
<dbReference type="GO" id="GO:0003917">
    <property type="term" value="F:DNA topoisomerase type I (single strand cut, ATP-independent) activity"/>
    <property type="evidence" value="ECO:0007669"/>
    <property type="project" value="UniProtKB-EC"/>
</dbReference>
<evidence type="ECO:0000256" key="5">
    <source>
        <dbReference type="ARBA" id="ARBA00023125"/>
    </source>
</evidence>
<evidence type="ECO:0000256" key="2">
    <source>
        <dbReference type="ARBA" id="ARBA00006645"/>
    </source>
</evidence>
<dbReference type="PRINTS" id="PR00416">
    <property type="entry name" value="EUTPISMRASEI"/>
</dbReference>
<keyword evidence="6" id="KW-0413">Isomerase</keyword>
<evidence type="ECO:0000256" key="1">
    <source>
        <dbReference type="ARBA" id="ARBA00000213"/>
    </source>
</evidence>
<feature type="domain" description="DNA topoisomerase IB N-terminal" evidence="8">
    <location>
        <begin position="29"/>
        <end position="77"/>
    </location>
</feature>
<dbReference type="InterPro" id="IPR035447">
    <property type="entry name" value="DNA_topo_I_N_sf"/>
</dbReference>
<evidence type="ECO:0000313" key="9">
    <source>
        <dbReference type="EMBL" id="GGZ18435.1"/>
    </source>
</evidence>
<dbReference type="RefSeq" id="WP_018472675.1">
    <property type="nucleotide sequence ID" value="NZ_BMWX01000002.1"/>
</dbReference>
<evidence type="ECO:0000256" key="6">
    <source>
        <dbReference type="ARBA" id="ARBA00023235"/>
    </source>
</evidence>
<reference evidence="9" key="2">
    <citation type="submission" date="2020-09" db="EMBL/GenBank/DDBJ databases">
        <authorList>
            <person name="Sun Q."/>
            <person name="Kim S."/>
        </authorList>
    </citation>
    <scope>NUCLEOTIDE SEQUENCE</scope>
    <source>
        <strain evidence="9">KCTC 12368</strain>
    </source>
</reference>
<dbReference type="InterPro" id="IPR014711">
    <property type="entry name" value="TopoI_cat_a-hlx-sub_euk"/>
</dbReference>
<dbReference type="InterPro" id="IPR049331">
    <property type="entry name" value="Top1B_N_bact"/>
</dbReference>
<name>A0A918ULF2_9BACT</name>
<proteinExistence type="inferred from homology"/>
<dbReference type="InterPro" id="IPR013500">
    <property type="entry name" value="TopoI_cat_euk"/>
</dbReference>